<proteinExistence type="predicted"/>
<dbReference type="InterPro" id="IPR027359">
    <property type="entry name" value="Volt_channel_dom_sf"/>
</dbReference>
<evidence type="ECO:0000313" key="10">
    <source>
        <dbReference type="EMBL" id="SDO71870.1"/>
    </source>
</evidence>
<feature type="transmembrane region" description="Helical" evidence="8">
    <location>
        <begin position="125"/>
        <end position="147"/>
    </location>
</feature>
<evidence type="ECO:0000256" key="7">
    <source>
        <dbReference type="ARBA" id="ARBA00023303"/>
    </source>
</evidence>
<dbReference type="RefSeq" id="WP_089964942.1">
    <property type="nucleotide sequence ID" value="NZ_FNJM01000001.1"/>
</dbReference>
<gene>
    <name evidence="10" type="ORF">SAMN04488529_101204</name>
</gene>
<feature type="transmembrane region" description="Helical" evidence="8">
    <location>
        <begin position="12"/>
        <end position="33"/>
    </location>
</feature>
<evidence type="ECO:0000259" key="9">
    <source>
        <dbReference type="Pfam" id="PF07885"/>
    </source>
</evidence>
<evidence type="ECO:0000256" key="6">
    <source>
        <dbReference type="ARBA" id="ARBA00023136"/>
    </source>
</evidence>
<dbReference type="Proteomes" id="UP000198597">
    <property type="component" value="Unassembled WGS sequence"/>
</dbReference>
<dbReference type="Gene3D" id="1.10.287.70">
    <property type="match status" value="1"/>
</dbReference>
<keyword evidence="7 10" id="KW-0407">Ion channel</keyword>
<dbReference type="EMBL" id="FNJM01000001">
    <property type="protein sequence ID" value="SDO71870.1"/>
    <property type="molecule type" value="Genomic_DNA"/>
</dbReference>
<dbReference type="GO" id="GO:0005249">
    <property type="term" value="F:voltage-gated potassium channel activity"/>
    <property type="evidence" value="ECO:0007669"/>
    <property type="project" value="InterPro"/>
</dbReference>
<dbReference type="InterPro" id="IPR028325">
    <property type="entry name" value="VG_K_chnl"/>
</dbReference>
<organism evidence="10 11">
    <name type="scientific">Clostridium gasigenes</name>
    <dbReference type="NCBI Taxonomy" id="94869"/>
    <lineage>
        <taxon>Bacteria</taxon>
        <taxon>Bacillati</taxon>
        <taxon>Bacillota</taxon>
        <taxon>Clostridia</taxon>
        <taxon>Eubacteriales</taxon>
        <taxon>Clostridiaceae</taxon>
        <taxon>Clostridium</taxon>
    </lineage>
</organism>
<dbReference type="InterPro" id="IPR013099">
    <property type="entry name" value="K_chnl_dom"/>
</dbReference>
<keyword evidence="3 8" id="KW-0812">Transmembrane</keyword>
<keyword evidence="11" id="KW-1185">Reference proteome</keyword>
<dbReference type="Gene3D" id="1.20.120.350">
    <property type="entry name" value="Voltage-gated potassium channels. Chain C"/>
    <property type="match status" value="1"/>
</dbReference>
<keyword evidence="5" id="KW-0406">Ion transport</keyword>
<evidence type="ECO:0000256" key="4">
    <source>
        <dbReference type="ARBA" id="ARBA00022989"/>
    </source>
</evidence>
<evidence type="ECO:0000313" key="11">
    <source>
        <dbReference type="Proteomes" id="UP000198597"/>
    </source>
</evidence>
<dbReference type="OrthoDB" id="9810759at2"/>
<evidence type="ECO:0000256" key="2">
    <source>
        <dbReference type="ARBA" id="ARBA00022448"/>
    </source>
</evidence>
<sequence length="252" mass="28769">MHEFEFIKNKTIGIVYDITIGFLSVVAVFVVILQFNGNLNDYQMKILSYFDNTVYIMFLLDGMAKCFLANDFEKFIMSNKIDYLALIPFQFLVAGNLGSIFKLLRVVTYFLRIIDNMKVFLFTTGFFQIIIGTGVITFFGSLALYFFEKSGETISTYGDALWLSLVTLTTVGYGDISPKTTAGRVVAIILMLTGIGFLSMLTSTISSYLISMRDNRQSIYIKEEDKVFIEITDLSEDKKDKLMSYYKFLKEN</sequence>
<comment type="subcellular location">
    <subcellularLocation>
        <location evidence="1">Membrane</location>
        <topology evidence="1">Multi-pass membrane protein</topology>
    </subcellularLocation>
</comment>
<feature type="domain" description="Potassium channel" evidence="9">
    <location>
        <begin position="136"/>
        <end position="209"/>
    </location>
</feature>
<reference evidence="10 11" key="1">
    <citation type="submission" date="2016-10" db="EMBL/GenBank/DDBJ databases">
        <authorList>
            <person name="de Groot N.N."/>
        </authorList>
    </citation>
    <scope>NUCLEOTIDE SEQUENCE [LARGE SCALE GENOMIC DNA]</scope>
    <source>
        <strain evidence="10 11">DSM 12272</strain>
    </source>
</reference>
<dbReference type="PANTHER" id="PTHR11537">
    <property type="entry name" value="VOLTAGE-GATED POTASSIUM CHANNEL"/>
    <property type="match status" value="1"/>
</dbReference>
<protein>
    <submittedName>
        <fullName evidence="10">Voltage-gated potassium channel</fullName>
    </submittedName>
</protein>
<evidence type="ECO:0000256" key="3">
    <source>
        <dbReference type="ARBA" id="ARBA00022692"/>
    </source>
</evidence>
<keyword evidence="4 8" id="KW-1133">Transmembrane helix</keyword>
<dbReference type="GO" id="GO:0001508">
    <property type="term" value="P:action potential"/>
    <property type="evidence" value="ECO:0007669"/>
    <property type="project" value="TreeGrafter"/>
</dbReference>
<name>A0A1H0LVC6_9CLOT</name>
<evidence type="ECO:0000256" key="5">
    <source>
        <dbReference type="ARBA" id="ARBA00023065"/>
    </source>
</evidence>
<accession>A0A1H0LVC6</accession>
<evidence type="ECO:0000256" key="1">
    <source>
        <dbReference type="ARBA" id="ARBA00004141"/>
    </source>
</evidence>
<evidence type="ECO:0000256" key="8">
    <source>
        <dbReference type="SAM" id="Phobius"/>
    </source>
</evidence>
<keyword evidence="6 8" id="KW-0472">Membrane</keyword>
<dbReference type="AlphaFoldDB" id="A0A1H0LVC6"/>
<dbReference type="Pfam" id="PF07885">
    <property type="entry name" value="Ion_trans_2"/>
    <property type="match status" value="1"/>
</dbReference>
<dbReference type="STRING" id="94869.SAMN04488529_101204"/>
<dbReference type="SUPFAM" id="SSF81324">
    <property type="entry name" value="Voltage-gated potassium channels"/>
    <property type="match status" value="1"/>
</dbReference>
<keyword evidence="2" id="KW-0813">Transport</keyword>
<feature type="transmembrane region" description="Helical" evidence="8">
    <location>
        <begin position="185"/>
        <end position="210"/>
    </location>
</feature>
<dbReference type="GO" id="GO:0008076">
    <property type="term" value="C:voltage-gated potassium channel complex"/>
    <property type="evidence" value="ECO:0007669"/>
    <property type="project" value="InterPro"/>
</dbReference>
<dbReference type="PANTHER" id="PTHR11537:SF254">
    <property type="entry name" value="POTASSIUM VOLTAGE-GATED CHANNEL PROTEIN SHAB"/>
    <property type="match status" value="1"/>
</dbReference>
<feature type="transmembrane region" description="Helical" evidence="8">
    <location>
        <begin position="84"/>
        <end position="105"/>
    </location>
</feature>